<gene>
    <name evidence="2" type="ORF">H671_1g2697</name>
</gene>
<dbReference type="Proteomes" id="UP000030759">
    <property type="component" value="Unassembled WGS sequence"/>
</dbReference>
<protein>
    <submittedName>
        <fullName evidence="2">RNA-binding protein 28 isoform 3</fullName>
    </submittedName>
</protein>
<organism evidence="2 3">
    <name type="scientific">Cricetulus griseus</name>
    <name type="common">Chinese hamster</name>
    <name type="synonym">Cricetulus barabensis griseus</name>
    <dbReference type="NCBI Taxonomy" id="10029"/>
    <lineage>
        <taxon>Eukaryota</taxon>
        <taxon>Metazoa</taxon>
        <taxon>Chordata</taxon>
        <taxon>Craniata</taxon>
        <taxon>Vertebrata</taxon>
        <taxon>Euteleostomi</taxon>
        <taxon>Mammalia</taxon>
        <taxon>Eutheria</taxon>
        <taxon>Euarchontoglires</taxon>
        <taxon>Glires</taxon>
        <taxon>Rodentia</taxon>
        <taxon>Myomorpha</taxon>
        <taxon>Muroidea</taxon>
        <taxon>Cricetidae</taxon>
        <taxon>Cricetinae</taxon>
        <taxon>Cricetulus</taxon>
    </lineage>
</organism>
<feature type="compositionally biased region" description="Polar residues" evidence="1">
    <location>
        <begin position="28"/>
        <end position="37"/>
    </location>
</feature>
<name>A0A061INB1_CRIGR</name>
<accession>A0A061INB1</accession>
<dbReference type="AlphaFoldDB" id="A0A061INB1"/>
<evidence type="ECO:0000313" key="2">
    <source>
        <dbReference type="EMBL" id="ERE88931.1"/>
    </source>
</evidence>
<evidence type="ECO:0000256" key="1">
    <source>
        <dbReference type="SAM" id="MobiDB-lite"/>
    </source>
</evidence>
<dbReference type="EMBL" id="KE665289">
    <property type="protein sequence ID" value="ERE88931.1"/>
    <property type="molecule type" value="Genomic_DNA"/>
</dbReference>
<sequence>MSSKPVTGKPQKEQKEHGKDKQQKAVRPTQNPSQASGEQKGKARPTSWTGFQTKAEVEQVELPDGKKRRKVLALPSHRGPKIR</sequence>
<evidence type="ECO:0000313" key="3">
    <source>
        <dbReference type="Proteomes" id="UP000030759"/>
    </source>
</evidence>
<reference evidence="3" key="1">
    <citation type="journal article" date="2013" name="Nat. Biotechnol.">
        <title>Chinese hamster genome sequenced from sorted chromosomes.</title>
        <authorList>
            <person name="Brinkrolf K."/>
            <person name="Rupp O."/>
            <person name="Laux H."/>
            <person name="Kollin F."/>
            <person name="Ernst W."/>
            <person name="Linke B."/>
            <person name="Kofler R."/>
            <person name="Romand S."/>
            <person name="Hesse F."/>
            <person name="Budach W.E."/>
            <person name="Galosy S."/>
            <person name="Muller D."/>
            <person name="Noll T."/>
            <person name="Wienberg J."/>
            <person name="Jostock T."/>
            <person name="Leonard M."/>
            <person name="Grillari J."/>
            <person name="Tauch A."/>
            <person name="Goesmann A."/>
            <person name="Helk B."/>
            <person name="Mott J.E."/>
            <person name="Puhler A."/>
            <person name="Borth N."/>
        </authorList>
    </citation>
    <scope>NUCLEOTIDE SEQUENCE [LARGE SCALE GENOMIC DNA]</scope>
    <source>
        <strain evidence="3">17A/GY</strain>
    </source>
</reference>
<feature type="region of interest" description="Disordered" evidence="1">
    <location>
        <begin position="1"/>
        <end position="83"/>
    </location>
</feature>
<feature type="compositionally biased region" description="Basic and acidic residues" evidence="1">
    <location>
        <begin position="10"/>
        <end position="23"/>
    </location>
</feature>
<proteinExistence type="predicted"/>